<gene>
    <name evidence="4" type="ORF">MMYC01_210383</name>
</gene>
<dbReference type="Proteomes" id="UP000078237">
    <property type="component" value="Unassembled WGS sequence"/>
</dbReference>
<reference evidence="4 5" key="1">
    <citation type="journal article" date="2016" name="Genome Announc.">
        <title>Genome Sequence of Madurella mycetomatis mm55, Isolated from a Human Mycetoma Case in Sudan.</title>
        <authorList>
            <person name="Smit S."/>
            <person name="Derks M.F."/>
            <person name="Bervoets S."/>
            <person name="Fahal A."/>
            <person name="van Leeuwen W."/>
            <person name="van Belkum A."/>
            <person name="van de Sande W.W."/>
        </authorList>
    </citation>
    <scope>NUCLEOTIDE SEQUENCE [LARGE SCALE GENOMIC DNA]</scope>
    <source>
        <strain evidence="5">mm55</strain>
    </source>
</reference>
<proteinExistence type="inferred from homology"/>
<dbReference type="VEuPathDB" id="FungiDB:MMYC01_210383"/>
<feature type="domain" description="Beta-lactamase-related" evidence="2">
    <location>
        <begin position="95"/>
        <end position="417"/>
    </location>
</feature>
<dbReference type="AlphaFoldDB" id="A0A175VN13"/>
<dbReference type="Pfam" id="PF00144">
    <property type="entry name" value="Beta-lactamase"/>
    <property type="match status" value="1"/>
</dbReference>
<organism evidence="4 5">
    <name type="scientific">Madurella mycetomatis</name>
    <dbReference type="NCBI Taxonomy" id="100816"/>
    <lineage>
        <taxon>Eukaryota</taxon>
        <taxon>Fungi</taxon>
        <taxon>Dikarya</taxon>
        <taxon>Ascomycota</taxon>
        <taxon>Pezizomycotina</taxon>
        <taxon>Sordariomycetes</taxon>
        <taxon>Sordariomycetidae</taxon>
        <taxon>Sordariales</taxon>
        <taxon>Sordariales incertae sedis</taxon>
        <taxon>Madurella</taxon>
    </lineage>
</organism>
<protein>
    <submittedName>
        <fullName evidence="4">Beta-lactamase-like protein 2</fullName>
    </submittedName>
</protein>
<dbReference type="PANTHER" id="PTHR22935:SF95">
    <property type="entry name" value="BETA-LACTAMASE-LIKE 1-RELATED"/>
    <property type="match status" value="1"/>
</dbReference>
<keyword evidence="5" id="KW-1185">Reference proteome</keyword>
<evidence type="ECO:0000313" key="4">
    <source>
        <dbReference type="EMBL" id="KXX72906.1"/>
    </source>
</evidence>
<dbReference type="PANTHER" id="PTHR22935">
    <property type="entry name" value="PENICILLIN-BINDING PROTEIN"/>
    <property type="match status" value="1"/>
</dbReference>
<comment type="similarity">
    <text evidence="1">Belongs to the beta-lactamase family.</text>
</comment>
<sequence>MKLRLAHYLATIQAAAVALECHPQGPIVPRPLNLSASDTFRRALDNLTKTFDAASTGEIKGGWDVRNVSMSIGLVSLDQAEPAVPTWEYHHLASGNVNGTKSLNRDSQYLIGSISKVISDAILLRSGVNIDDPVTDYIPSLDNPSSLISWDNITLRALASQLAGIPPNYGFSEYYYIKGYFESLGFPQINDSAFGPCGVIGLNDGCSKEQFLHGMLNLYPIAPPMSRPVYSNIAYTLLMYAIETKTGKNYTELVRDLIATPFNMTNTFPSGHPPSPDMDDSLAVIPPVDNTWGSDYGDAAPGGGLVSSLSDLSSFLHAILDRTALGSAAEVREWLQPRSFAGSPHSFLGTPWEIFRPPPELLFPEGAGGHTVTIFNKDGAAYGYRARFSVLDEYGVGIIVLTAGDQTAATSIYDAVLATLVPAIDGAARESAGREYVGRFAGRSTAETGAVPVDATTELDSVSVKLVGLSRNGTDLLESLEEIWKETVGGFLPSLELQGAWRLYPTEIAKPGTSEDGREVVLEDWRITWGVQMNADTELPGKGLSENDCLSWTVVDWLYYGGEPIDRLVFVKDAQTGTVLGLEVPFLRTGSMEKVNLS</sequence>
<dbReference type="InterPro" id="IPR001466">
    <property type="entry name" value="Beta-lactam-related"/>
</dbReference>
<name>A0A175VN13_9PEZI</name>
<evidence type="ECO:0000256" key="1">
    <source>
        <dbReference type="ARBA" id="ARBA00038473"/>
    </source>
</evidence>
<accession>A0A175VN13</accession>
<dbReference type="SUPFAM" id="SSF56601">
    <property type="entry name" value="beta-lactamase/transpeptidase-like"/>
    <property type="match status" value="1"/>
</dbReference>
<dbReference type="InterPro" id="IPR012338">
    <property type="entry name" value="Beta-lactam/transpept-like"/>
</dbReference>
<evidence type="ECO:0000259" key="3">
    <source>
        <dbReference type="Pfam" id="PF26335"/>
    </source>
</evidence>
<evidence type="ECO:0000259" key="2">
    <source>
        <dbReference type="Pfam" id="PF00144"/>
    </source>
</evidence>
<comment type="caution">
    <text evidence="4">The sequence shown here is derived from an EMBL/GenBank/DDBJ whole genome shotgun (WGS) entry which is preliminary data.</text>
</comment>
<dbReference type="InterPro" id="IPR058664">
    <property type="entry name" value="ARB_00930-like_C"/>
</dbReference>
<dbReference type="OrthoDB" id="10250282at2759"/>
<dbReference type="Gene3D" id="3.40.710.10">
    <property type="entry name" value="DD-peptidase/beta-lactamase superfamily"/>
    <property type="match status" value="1"/>
</dbReference>
<dbReference type="InterPro" id="IPR051478">
    <property type="entry name" value="Beta-lactamase-like_AB/R"/>
</dbReference>
<evidence type="ECO:0000313" key="5">
    <source>
        <dbReference type="Proteomes" id="UP000078237"/>
    </source>
</evidence>
<feature type="domain" description="Beta-lactamase-like ARB-00930-like C-terminal" evidence="3">
    <location>
        <begin position="428"/>
        <end position="590"/>
    </location>
</feature>
<dbReference type="Pfam" id="PF26335">
    <property type="entry name" value="ARB_00930_C"/>
    <property type="match status" value="1"/>
</dbReference>
<dbReference type="STRING" id="100816.A0A175VN13"/>
<dbReference type="EMBL" id="LCTW02000612">
    <property type="protein sequence ID" value="KXX72906.1"/>
    <property type="molecule type" value="Genomic_DNA"/>
</dbReference>